<keyword evidence="2" id="KW-0217">Developmental protein</keyword>
<dbReference type="OrthoDB" id="660486at2759"/>
<name>A0A5B6UP21_9ROSI</name>
<gene>
    <name evidence="5" type="ORF">EPI10_012852</name>
</gene>
<dbReference type="AlphaFoldDB" id="A0A5B6UP21"/>
<evidence type="ECO:0000256" key="4">
    <source>
        <dbReference type="SAM" id="MobiDB-lite"/>
    </source>
</evidence>
<keyword evidence="3" id="KW-0341">Growth regulation</keyword>
<proteinExistence type="inferred from homology"/>
<dbReference type="PANTHER" id="PTHR31374:SF199">
    <property type="entry name" value="SMALL AUXIN-UP RNA-RELATED"/>
    <property type="match status" value="1"/>
</dbReference>
<feature type="region of interest" description="Disordered" evidence="4">
    <location>
        <begin position="27"/>
        <end position="54"/>
    </location>
</feature>
<dbReference type="InterPro" id="IPR003676">
    <property type="entry name" value="SAUR_fam"/>
</dbReference>
<comment type="caution">
    <text evidence="5">The sequence shown here is derived from an EMBL/GenBank/DDBJ whole genome shotgun (WGS) entry which is preliminary data.</text>
</comment>
<evidence type="ECO:0000256" key="2">
    <source>
        <dbReference type="ARBA" id="ARBA00022473"/>
    </source>
</evidence>
<keyword evidence="6" id="KW-1185">Reference proteome</keyword>
<evidence type="ECO:0000313" key="6">
    <source>
        <dbReference type="Proteomes" id="UP000325315"/>
    </source>
</evidence>
<dbReference type="GO" id="GO:0009733">
    <property type="term" value="P:response to auxin"/>
    <property type="evidence" value="ECO:0007669"/>
    <property type="project" value="InterPro"/>
</dbReference>
<protein>
    <submittedName>
        <fullName evidence="5">Auxin-responsive protein SAUR40-like</fullName>
    </submittedName>
</protein>
<evidence type="ECO:0000313" key="5">
    <source>
        <dbReference type="EMBL" id="KAA3458214.1"/>
    </source>
</evidence>
<evidence type="ECO:0000256" key="1">
    <source>
        <dbReference type="ARBA" id="ARBA00006974"/>
    </source>
</evidence>
<comment type="similarity">
    <text evidence="1">Belongs to the ARG7 family.</text>
</comment>
<dbReference type="Proteomes" id="UP000325315">
    <property type="component" value="Unassembled WGS sequence"/>
</dbReference>
<dbReference type="EMBL" id="SMMG02000010">
    <property type="protein sequence ID" value="KAA3458214.1"/>
    <property type="molecule type" value="Genomic_DNA"/>
</dbReference>
<reference evidence="6" key="1">
    <citation type="journal article" date="2019" name="Plant Biotechnol. J.">
        <title>Genome sequencing of the Australian wild diploid species Gossypium australe highlights disease resistance and delayed gland morphogenesis.</title>
        <authorList>
            <person name="Cai Y."/>
            <person name="Cai X."/>
            <person name="Wang Q."/>
            <person name="Wang P."/>
            <person name="Zhang Y."/>
            <person name="Cai C."/>
            <person name="Xu Y."/>
            <person name="Wang K."/>
            <person name="Zhou Z."/>
            <person name="Wang C."/>
            <person name="Geng S."/>
            <person name="Li B."/>
            <person name="Dong Q."/>
            <person name="Hou Y."/>
            <person name="Wang H."/>
            <person name="Ai P."/>
            <person name="Liu Z."/>
            <person name="Yi F."/>
            <person name="Sun M."/>
            <person name="An G."/>
            <person name="Cheng J."/>
            <person name="Zhang Y."/>
            <person name="Shi Q."/>
            <person name="Xie Y."/>
            <person name="Shi X."/>
            <person name="Chang Y."/>
            <person name="Huang F."/>
            <person name="Chen Y."/>
            <person name="Hong S."/>
            <person name="Mi L."/>
            <person name="Sun Q."/>
            <person name="Zhang L."/>
            <person name="Zhou B."/>
            <person name="Peng R."/>
            <person name="Zhang X."/>
            <person name="Liu F."/>
        </authorList>
    </citation>
    <scope>NUCLEOTIDE SEQUENCE [LARGE SCALE GENOMIC DNA]</scope>
    <source>
        <strain evidence="6">cv. PA1801</strain>
    </source>
</reference>
<sequence>MDVEKMKLKKNMLAKAWDRCKSLGNSGKNSSVNPLMKKSKSCHIPSSSMEDHKKKNKVAPEGCFSVYVGSERQRFVIKTELVNHPLFKMLLEDAELEYGFNSEGPLLLPCDVDLFYKVLAEMDDNGDDGEMSTRFVCSFGCSPSRHRLRQGDPLSPLLFILATESFHVMLRRLEENFGFRGIMLVFPVAVDKVLAAKVASTIGCEMMHLTWGFRWGSIREECVCGNQFLIMWLLQGFWMDFCVCICRKLFDVWWAICMSGGPCY</sequence>
<accession>A0A5B6UP21</accession>
<evidence type="ECO:0000256" key="3">
    <source>
        <dbReference type="ARBA" id="ARBA00022604"/>
    </source>
</evidence>
<organism evidence="5 6">
    <name type="scientific">Gossypium australe</name>
    <dbReference type="NCBI Taxonomy" id="47621"/>
    <lineage>
        <taxon>Eukaryota</taxon>
        <taxon>Viridiplantae</taxon>
        <taxon>Streptophyta</taxon>
        <taxon>Embryophyta</taxon>
        <taxon>Tracheophyta</taxon>
        <taxon>Spermatophyta</taxon>
        <taxon>Magnoliopsida</taxon>
        <taxon>eudicotyledons</taxon>
        <taxon>Gunneridae</taxon>
        <taxon>Pentapetalae</taxon>
        <taxon>rosids</taxon>
        <taxon>malvids</taxon>
        <taxon>Malvales</taxon>
        <taxon>Malvaceae</taxon>
        <taxon>Malvoideae</taxon>
        <taxon>Gossypium</taxon>
    </lineage>
</organism>
<dbReference type="PANTHER" id="PTHR31374">
    <property type="entry name" value="AUXIN-INDUCED PROTEIN-LIKE-RELATED"/>
    <property type="match status" value="1"/>
</dbReference>
<dbReference type="Pfam" id="PF02519">
    <property type="entry name" value="Auxin_inducible"/>
    <property type="match status" value="1"/>
</dbReference>